<dbReference type="InterPro" id="IPR055795">
    <property type="entry name" value="DUF7371"/>
</dbReference>
<gene>
    <name evidence="2" type="ORF">PG999_004607</name>
</gene>
<dbReference type="Pfam" id="PF24086">
    <property type="entry name" value="DUF7371"/>
    <property type="match status" value="1"/>
</dbReference>
<feature type="domain" description="DUF7371" evidence="1">
    <location>
        <begin position="52"/>
        <end position="235"/>
    </location>
</feature>
<comment type="caution">
    <text evidence="2">The sequence shown here is derived from an EMBL/GenBank/DDBJ whole genome shotgun (WGS) entry which is preliminary data.</text>
</comment>
<evidence type="ECO:0000313" key="2">
    <source>
        <dbReference type="EMBL" id="KAK8120487.1"/>
    </source>
</evidence>
<organism evidence="2 3">
    <name type="scientific">Apiospora kogelbergensis</name>
    <dbReference type="NCBI Taxonomy" id="1337665"/>
    <lineage>
        <taxon>Eukaryota</taxon>
        <taxon>Fungi</taxon>
        <taxon>Dikarya</taxon>
        <taxon>Ascomycota</taxon>
        <taxon>Pezizomycotina</taxon>
        <taxon>Sordariomycetes</taxon>
        <taxon>Xylariomycetidae</taxon>
        <taxon>Amphisphaeriales</taxon>
        <taxon>Apiosporaceae</taxon>
        <taxon>Apiospora</taxon>
    </lineage>
</organism>
<accession>A0AAW0QZT0</accession>
<protein>
    <recommendedName>
        <fullName evidence="1">DUF7371 domain-containing protein</fullName>
    </recommendedName>
</protein>
<dbReference type="EMBL" id="JAQQWP010000004">
    <property type="protein sequence ID" value="KAK8120487.1"/>
    <property type="molecule type" value="Genomic_DNA"/>
</dbReference>
<dbReference type="Proteomes" id="UP001392437">
    <property type="component" value="Unassembled WGS sequence"/>
</dbReference>
<name>A0AAW0QZT0_9PEZI</name>
<keyword evidence="3" id="KW-1185">Reference proteome</keyword>
<evidence type="ECO:0000313" key="3">
    <source>
        <dbReference type="Proteomes" id="UP001392437"/>
    </source>
</evidence>
<evidence type="ECO:0000259" key="1">
    <source>
        <dbReference type="Pfam" id="PF24086"/>
    </source>
</evidence>
<proteinExistence type="predicted"/>
<sequence length="260" mass="28781">MTSSATAITGSMDYTMMAVQADSTTQLAASSTVGGYVFGDDPSKRAQLKNRSDVTFDFRDFRPLMPHFLLGTRSAHPVPLLSPYHRFWFSDGIEVVESQSLGKMVLQYQQPAMADGTSRSANFSTGPKQATECFAFNLYGMRLGCSSAESECIFTLKGLRFDVGSSTNIEVATQVVHVPACSSSNHKLQHVPVTDFVSLSSVTISLKVEGEDQMWWADEIALGWSDNSWEKTSCRAEVPDTIRSRDLMMAGKKWRRWIGM</sequence>
<dbReference type="AlphaFoldDB" id="A0AAW0QZT0"/>
<reference evidence="2 3" key="1">
    <citation type="submission" date="2023-01" db="EMBL/GenBank/DDBJ databases">
        <title>Analysis of 21 Apiospora genomes using comparative genomics revels a genus with tremendous synthesis potential of carbohydrate active enzymes and secondary metabolites.</title>
        <authorList>
            <person name="Sorensen T."/>
        </authorList>
    </citation>
    <scope>NUCLEOTIDE SEQUENCE [LARGE SCALE GENOMIC DNA]</scope>
    <source>
        <strain evidence="2 3">CBS 117206</strain>
    </source>
</reference>